<proteinExistence type="predicted"/>
<evidence type="ECO:0000313" key="1">
    <source>
        <dbReference type="EMBL" id="MFC6838193.1"/>
    </source>
</evidence>
<dbReference type="Proteomes" id="UP001596406">
    <property type="component" value="Unassembled WGS sequence"/>
</dbReference>
<organism evidence="1 2">
    <name type="scientific">Halomarina ordinaria</name>
    <dbReference type="NCBI Taxonomy" id="3033939"/>
    <lineage>
        <taxon>Archaea</taxon>
        <taxon>Methanobacteriati</taxon>
        <taxon>Methanobacteriota</taxon>
        <taxon>Stenosarchaea group</taxon>
        <taxon>Halobacteria</taxon>
        <taxon>Halobacteriales</taxon>
        <taxon>Natronomonadaceae</taxon>
        <taxon>Halomarina</taxon>
    </lineage>
</organism>
<sequence length="54" mass="6127">MCSIVRAFVAHRNQVMARAAASRLRGLDELVVDHPDFSHFERGAERLTTSREES</sequence>
<keyword evidence="2" id="KW-1185">Reference proteome</keyword>
<name>A0ABD5UCU3_9EURY</name>
<comment type="caution">
    <text evidence="1">The sequence shown here is derived from an EMBL/GenBank/DDBJ whole genome shotgun (WGS) entry which is preliminary data.</text>
</comment>
<reference evidence="1 2" key="1">
    <citation type="journal article" date="2019" name="Int. J. Syst. Evol. Microbiol.">
        <title>The Global Catalogue of Microorganisms (GCM) 10K type strain sequencing project: providing services to taxonomists for standard genome sequencing and annotation.</title>
        <authorList>
            <consortium name="The Broad Institute Genomics Platform"/>
            <consortium name="The Broad Institute Genome Sequencing Center for Infectious Disease"/>
            <person name="Wu L."/>
            <person name="Ma J."/>
        </authorList>
    </citation>
    <scope>NUCLEOTIDE SEQUENCE [LARGE SCALE GENOMIC DNA]</scope>
    <source>
        <strain evidence="1 2">PSRA2</strain>
    </source>
</reference>
<protein>
    <submittedName>
        <fullName evidence="1">Uncharacterized protein</fullName>
    </submittedName>
</protein>
<accession>A0ABD5UCU3</accession>
<dbReference type="RefSeq" id="WP_304449910.1">
    <property type="nucleotide sequence ID" value="NZ_JARRAH010000003.1"/>
</dbReference>
<dbReference type="AlphaFoldDB" id="A0ABD5UCU3"/>
<dbReference type="EMBL" id="JBHSXM010000003">
    <property type="protein sequence ID" value="MFC6838193.1"/>
    <property type="molecule type" value="Genomic_DNA"/>
</dbReference>
<evidence type="ECO:0000313" key="2">
    <source>
        <dbReference type="Proteomes" id="UP001596406"/>
    </source>
</evidence>
<gene>
    <name evidence="1" type="ORF">ACFQHK_17060</name>
</gene>